<dbReference type="InterPro" id="IPR029068">
    <property type="entry name" value="Glyas_Bleomycin-R_OHBP_Dase"/>
</dbReference>
<dbReference type="Pfam" id="PF00903">
    <property type="entry name" value="Glyoxalase"/>
    <property type="match status" value="1"/>
</dbReference>
<evidence type="ECO:0000259" key="1">
    <source>
        <dbReference type="PROSITE" id="PS51819"/>
    </source>
</evidence>
<dbReference type="InterPro" id="IPR004360">
    <property type="entry name" value="Glyas_Fos-R_dOase_dom"/>
</dbReference>
<comment type="caution">
    <text evidence="2">The sequence shown here is derived from an EMBL/GenBank/DDBJ whole genome shotgun (WGS) entry which is preliminary data.</text>
</comment>
<evidence type="ECO:0000313" key="2">
    <source>
        <dbReference type="EMBL" id="CDG95545.1"/>
    </source>
</evidence>
<dbReference type="SUPFAM" id="SSF54593">
    <property type="entry name" value="Glyoxalase/Bleomycin resistance protein/Dihydroxybiphenyl dioxygenase"/>
    <property type="match status" value="1"/>
</dbReference>
<dbReference type="EMBL" id="CBSW010000040">
    <property type="protein sequence ID" value="CDG95545.1"/>
    <property type="molecule type" value="Genomic_DNA"/>
</dbReference>
<dbReference type="RefSeq" id="WP_038201478.1">
    <property type="nucleotide sequence ID" value="NZ_CAWLWN010000122.1"/>
</dbReference>
<keyword evidence="2" id="KW-0560">Oxidoreductase</keyword>
<dbReference type="Gene3D" id="3.10.180.10">
    <property type="entry name" value="2,3-Dihydroxybiphenyl 1,2-Dioxygenase, domain 1"/>
    <property type="match status" value="1"/>
</dbReference>
<dbReference type="Proteomes" id="UP000028511">
    <property type="component" value="Unassembled WGS sequence"/>
</dbReference>
<keyword evidence="2" id="KW-0223">Dioxygenase</keyword>
<name>A0A077NC59_XENBV</name>
<reference evidence="2" key="1">
    <citation type="submission" date="2013-07" db="EMBL/GenBank/DDBJ databases">
        <title>Sub-species coevolution in mutualistic symbiosis.</title>
        <authorList>
            <person name="Murfin K."/>
            <person name="Klassen J."/>
            <person name="Lee M."/>
            <person name="Forst S."/>
            <person name="Stock P."/>
            <person name="Goodrich-Blair H."/>
        </authorList>
    </citation>
    <scope>NUCLEOTIDE SEQUENCE [LARGE SCALE GENOMIC DNA]</scope>
    <source>
        <strain evidence="2">Puntauvense</strain>
    </source>
</reference>
<feature type="domain" description="VOC" evidence="1">
    <location>
        <begin position="148"/>
        <end position="268"/>
    </location>
</feature>
<dbReference type="CDD" id="cd06587">
    <property type="entry name" value="VOC"/>
    <property type="match status" value="1"/>
</dbReference>
<protein>
    <submittedName>
        <fullName evidence="2">Putative glyoxylase/bleomycin resistance protein/dioxygenase superfamily protein</fullName>
    </submittedName>
</protein>
<proteinExistence type="predicted"/>
<gene>
    <name evidence="2" type="ORF">XBP1_1340090</name>
</gene>
<dbReference type="InterPro" id="IPR037523">
    <property type="entry name" value="VOC_core"/>
</dbReference>
<dbReference type="HOGENOM" id="CLU_969591_0_0_6"/>
<dbReference type="AlphaFoldDB" id="A0A077NC59"/>
<accession>A0A077NC59</accession>
<evidence type="ECO:0000313" key="3">
    <source>
        <dbReference type="Proteomes" id="UP000028511"/>
    </source>
</evidence>
<dbReference type="GO" id="GO:0051213">
    <property type="term" value="F:dioxygenase activity"/>
    <property type="evidence" value="ECO:0007669"/>
    <property type="project" value="UniProtKB-KW"/>
</dbReference>
<organism evidence="2 3">
    <name type="scientific">Xenorhabdus bovienii str. puntauvense</name>
    <dbReference type="NCBI Taxonomy" id="1398201"/>
    <lineage>
        <taxon>Bacteria</taxon>
        <taxon>Pseudomonadati</taxon>
        <taxon>Pseudomonadota</taxon>
        <taxon>Gammaproteobacteria</taxon>
        <taxon>Enterobacterales</taxon>
        <taxon>Morganellaceae</taxon>
        <taxon>Xenorhabdus</taxon>
    </lineage>
</organism>
<sequence length="287" mass="31909">MLTFELINLDINPTDAEQVTRTLSEQCTAAGYRLNMAEADNTTPDGIFVLSRGAPIAINSKRLAEVGRIAVAQIGIDPENTGDEASAVWHEYPQSMFCYPLSLEMKSVDASADVARDWLAGFATFTACIKMWRRLRDKPEDGRPRELRVNHINILAQDLDKSVDFYHRILGASYCYNLGPKKVVMELNGFDFFIEQTDTVTYPPGYHFGVRTNPEGVKSIAAIVGADGDIKIVKGNGPTLGYHSGPDRVRTAFYFEDPDGLVIEIYSPEIEMLESNPHLISQHFSQA</sequence>
<dbReference type="PROSITE" id="PS51819">
    <property type="entry name" value="VOC"/>
    <property type="match status" value="1"/>
</dbReference>